<name>A0A382MM25_9ZZZZ</name>
<feature type="non-terminal residue" evidence="5">
    <location>
        <position position="289"/>
    </location>
</feature>
<evidence type="ECO:0000313" key="5">
    <source>
        <dbReference type="EMBL" id="SVC49796.1"/>
    </source>
</evidence>
<protein>
    <recommendedName>
        <fullName evidence="4">ABC transporter domain-containing protein</fullName>
    </recommendedName>
</protein>
<reference evidence="5" key="1">
    <citation type="submission" date="2018-05" db="EMBL/GenBank/DDBJ databases">
        <authorList>
            <person name="Lanie J.A."/>
            <person name="Ng W.-L."/>
            <person name="Kazmierczak K.M."/>
            <person name="Andrzejewski T.M."/>
            <person name="Davidsen T.M."/>
            <person name="Wayne K.J."/>
            <person name="Tettelin H."/>
            <person name="Glass J.I."/>
            <person name="Rusch D."/>
            <person name="Podicherti R."/>
            <person name="Tsui H.-C.T."/>
            <person name="Winkler M.E."/>
        </authorList>
    </citation>
    <scope>NUCLEOTIDE SEQUENCE</scope>
</reference>
<dbReference type="PANTHER" id="PTHR42781:SF4">
    <property type="entry name" value="SPERMIDINE_PUTRESCINE IMPORT ATP-BINDING PROTEIN POTA"/>
    <property type="match status" value="1"/>
</dbReference>
<proteinExistence type="predicted"/>
<dbReference type="AlphaFoldDB" id="A0A382MM25"/>
<dbReference type="GO" id="GO:0005524">
    <property type="term" value="F:ATP binding"/>
    <property type="evidence" value="ECO:0007669"/>
    <property type="project" value="UniProtKB-KW"/>
</dbReference>
<evidence type="ECO:0000256" key="1">
    <source>
        <dbReference type="ARBA" id="ARBA00022448"/>
    </source>
</evidence>
<dbReference type="Gene3D" id="2.40.50.100">
    <property type="match status" value="1"/>
</dbReference>
<evidence type="ECO:0000256" key="3">
    <source>
        <dbReference type="ARBA" id="ARBA00022840"/>
    </source>
</evidence>
<dbReference type="Pfam" id="PF00005">
    <property type="entry name" value="ABC_tran"/>
    <property type="match status" value="1"/>
</dbReference>
<dbReference type="PANTHER" id="PTHR42781">
    <property type="entry name" value="SPERMIDINE/PUTRESCINE IMPORT ATP-BINDING PROTEIN POTA"/>
    <property type="match status" value="1"/>
</dbReference>
<dbReference type="FunFam" id="3.40.50.300:FF:000133">
    <property type="entry name" value="Spermidine/putrescine import ATP-binding protein PotA"/>
    <property type="match status" value="1"/>
</dbReference>
<dbReference type="Gene3D" id="3.40.50.300">
    <property type="entry name" value="P-loop containing nucleotide triphosphate hydrolases"/>
    <property type="match status" value="1"/>
</dbReference>
<evidence type="ECO:0000256" key="2">
    <source>
        <dbReference type="ARBA" id="ARBA00022741"/>
    </source>
</evidence>
<keyword evidence="1" id="KW-0813">Transport</keyword>
<feature type="domain" description="ABC transporter" evidence="4">
    <location>
        <begin position="1"/>
        <end position="230"/>
    </location>
</feature>
<dbReference type="EMBL" id="UINC01094504">
    <property type="protein sequence ID" value="SVC49796.1"/>
    <property type="molecule type" value="Genomic_DNA"/>
</dbReference>
<dbReference type="PROSITE" id="PS50893">
    <property type="entry name" value="ABC_TRANSPORTER_2"/>
    <property type="match status" value="1"/>
</dbReference>
<dbReference type="InterPro" id="IPR003593">
    <property type="entry name" value="AAA+_ATPase"/>
</dbReference>
<dbReference type="PROSITE" id="PS00211">
    <property type="entry name" value="ABC_TRANSPORTER_1"/>
    <property type="match status" value="1"/>
</dbReference>
<keyword evidence="3" id="KW-0067">ATP-binding</keyword>
<dbReference type="SUPFAM" id="SSF52540">
    <property type="entry name" value="P-loop containing nucleoside triphosphate hydrolases"/>
    <property type="match status" value="1"/>
</dbReference>
<evidence type="ECO:0000259" key="4">
    <source>
        <dbReference type="PROSITE" id="PS50893"/>
    </source>
</evidence>
<accession>A0A382MM25</accession>
<dbReference type="GO" id="GO:0032991">
    <property type="term" value="C:protein-containing complex"/>
    <property type="evidence" value="ECO:0007669"/>
    <property type="project" value="UniProtKB-ARBA"/>
</dbReference>
<dbReference type="SMART" id="SM00382">
    <property type="entry name" value="AAA"/>
    <property type="match status" value="1"/>
</dbReference>
<organism evidence="5">
    <name type="scientific">marine metagenome</name>
    <dbReference type="NCBI Taxonomy" id="408172"/>
    <lineage>
        <taxon>unclassified sequences</taxon>
        <taxon>metagenomes</taxon>
        <taxon>ecological metagenomes</taxon>
    </lineage>
</organism>
<dbReference type="InterPro" id="IPR003439">
    <property type="entry name" value="ABC_transporter-like_ATP-bd"/>
</dbReference>
<keyword evidence="2" id="KW-0547">Nucleotide-binding</keyword>
<sequence length="289" mass="32234">MVDGITKTFGSVVAVDNINLEIKQGEFFSLLGASGCGKTTLLRLLAGFEKPDKGRIFIEGEDITYLIPNKRPTNMVFQNYAIFPHMDVASNIGYGLRKEKLSNKELHHRIDHYLELIKLSGYGNRKADQLSGGQRQRVALARALIMQPKVLLLDEPLGALDKQLRANMQIELRSLQKDVGITFVFVTHDQEESLSMSDRVAVMSNGKILQVSSPDELYEKPENEEVANFIGTINFFDATVSSTNNGICSLKSKYLGMIQTNCKNNVYSTGEEVLVGIRPEKLNLHVNKP</sequence>
<dbReference type="InterPro" id="IPR050093">
    <property type="entry name" value="ABC_SmlMolc_Importer"/>
</dbReference>
<dbReference type="GO" id="GO:0005886">
    <property type="term" value="C:plasma membrane"/>
    <property type="evidence" value="ECO:0007669"/>
    <property type="project" value="UniProtKB-ARBA"/>
</dbReference>
<dbReference type="InterPro" id="IPR017871">
    <property type="entry name" value="ABC_transporter-like_CS"/>
</dbReference>
<gene>
    <name evidence="5" type="ORF">METZ01_LOCUS302650</name>
</gene>
<dbReference type="InterPro" id="IPR027417">
    <property type="entry name" value="P-loop_NTPase"/>
</dbReference>
<dbReference type="GO" id="GO:0016887">
    <property type="term" value="F:ATP hydrolysis activity"/>
    <property type="evidence" value="ECO:0007669"/>
    <property type="project" value="InterPro"/>
</dbReference>